<feature type="transmembrane region" description="Helical" evidence="6">
    <location>
        <begin position="70"/>
        <end position="89"/>
    </location>
</feature>
<dbReference type="CDD" id="cd17339">
    <property type="entry name" value="MFS_NIMT_CynX_like"/>
    <property type="match status" value="1"/>
</dbReference>
<feature type="transmembrane region" description="Helical" evidence="6">
    <location>
        <begin position="366"/>
        <end position="385"/>
    </location>
</feature>
<evidence type="ECO:0000256" key="3">
    <source>
        <dbReference type="ARBA" id="ARBA00022692"/>
    </source>
</evidence>
<name>A0A0J8D8S7_CLOCY</name>
<dbReference type="InterPro" id="IPR020846">
    <property type="entry name" value="MFS_dom"/>
</dbReference>
<keyword evidence="3 6" id="KW-0812">Transmembrane</keyword>
<feature type="transmembrane region" description="Helical" evidence="6">
    <location>
        <begin position="41"/>
        <end position="63"/>
    </location>
</feature>
<keyword evidence="9" id="KW-1185">Reference proteome</keyword>
<protein>
    <submittedName>
        <fullName evidence="8">Cyanate permease</fullName>
    </submittedName>
</protein>
<dbReference type="RefSeq" id="WP_048570364.1">
    <property type="nucleotide sequence ID" value="NZ_LFVU01000024.1"/>
</dbReference>
<evidence type="ECO:0000259" key="7">
    <source>
        <dbReference type="PROSITE" id="PS50850"/>
    </source>
</evidence>
<gene>
    <name evidence="8" type="ORF">CLCY_4c02550</name>
</gene>
<reference evidence="8 9" key="1">
    <citation type="submission" date="2015-06" db="EMBL/GenBank/DDBJ databases">
        <title>Draft genome sequence of the purine-degrading Clostridium cylindrosporum HC-1 (DSM 605).</title>
        <authorList>
            <person name="Poehlein A."/>
            <person name="Schiel-Bengelsdorf B."/>
            <person name="Bengelsdorf F."/>
            <person name="Daniel R."/>
            <person name="Duerre P."/>
        </authorList>
    </citation>
    <scope>NUCLEOTIDE SEQUENCE [LARGE SCALE GENOMIC DNA]</scope>
    <source>
        <strain evidence="8 9">DSM 605</strain>
    </source>
</reference>
<feature type="transmembrane region" description="Helical" evidence="6">
    <location>
        <begin position="276"/>
        <end position="295"/>
    </location>
</feature>
<evidence type="ECO:0000256" key="6">
    <source>
        <dbReference type="SAM" id="Phobius"/>
    </source>
</evidence>
<dbReference type="AlphaFoldDB" id="A0A0J8D8S7"/>
<feature type="transmembrane region" description="Helical" evidence="6">
    <location>
        <begin position="301"/>
        <end position="325"/>
    </location>
</feature>
<dbReference type="InterPro" id="IPR052524">
    <property type="entry name" value="MFS_Cyanate_Porter"/>
</dbReference>
<dbReference type="GO" id="GO:0022857">
    <property type="term" value="F:transmembrane transporter activity"/>
    <property type="evidence" value="ECO:0007669"/>
    <property type="project" value="InterPro"/>
</dbReference>
<evidence type="ECO:0000256" key="4">
    <source>
        <dbReference type="ARBA" id="ARBA00022989"/>
    </source>
</evidence>
<feature type="transmembrane region" description="Helical" evidence="6">
    <location>
        <begin position="215"/>
        <end position="237"/>
    </location>
</feature>
<proteinExistence type="predicted"/>
<dbReference type="Gene3D" id="1.20.1250.20">
    <property type="entry name" value="MFS general substrate transporter like domains"/>
    <property type="match status" value="1"/>
</dbReference>
<feature type="transmembrane region" description="Helical" evidence="6">
    <location>
        <begin position="128"/>
        <end position="153"/>
    </location>
</feature>
<feature type="transmembrane region" description="Helical" evidence="6">
    <location>
        <begin position="165"/>
        <end position="185"/>
    </location>
</feature>
<sequence>MKNKKQVLIILGIIFTSINLRPAIASVGPLANLISKDLMISHSIMGLITTIPIIAFAICSPFVPKLISKLGPGITMLSGLISIFVGILIRSYTGLIGVFIGTILIGLGIGIGNVLLPSLIKLRFPDKVGVMTSIYTTSMAGFAAVALGFSVPLATELNLGWRNSLGFWAMLAFIGIIAWMPQVFYKNNVAVDAKKVSENLKNTPSMWKSSLAWKVTLYFGVQAILFYCILAWMPSILQSHGISPKNSGYIALFLQLITTATSLIIPVIGRHFKDQRVIAVIFSSMYLLGTILFLFSNYKPILFISIVLIGIGIGSSLCLAMLFIGLRSSNAKEASELSGMAQCIGHMLAAVGPILIGAIYDFTASWTVPILIFIAFNIALIYFSISAGANKVVFEDEI</sequence>
<dbReference type="SUPFAM" id="SSF103473">
    <property type="entry name" value="MFS general substrate transporter"/>
    <property type="match status" value="1"/>
</dbReference>
<dbReference type="PROSITE" id="PS50850">
    <property type="entry name" value="MFS"/>
    <property type="match status" value="1"/>
</dbReference>
<dbReference type="InterPro" id="IPR036259">
    <property type="entry name" value="MFS_trans_sf"/>
</dbReference>
<dbReference type="GO" id="GO:0005886">
    <property type="term" value="C:plasma membrane"/>
    <property type="evidence" value="ECO:0007669"/>
    <property type="project" value="UniProtKB-SubCell"/>
</dbReference>
<comment type="caution">
    <text evidence="8">The sequence shown here is derived from an EMBL/GenBank/DDBJ whole genome shotgun (WGS) entry which is preliminary data.</text>
</comment>
<evidence type="ECO:0000256" key="1">
    <source>
        <dbReference type="ARBA" id="ARBA00004651"/>
    </source>
</evidence>
<dbReference type="OrthoDB" id="9797740at2"/>
<dbReference type="PANTHER" id="PTHR23523:SF2">
    <property type="entry name" value="2-NITROIMIDAZOLE TRANSPORTER"/>
    <property type="match status" value="1"/>
</dbReference>
<feature type="transmembrane region" description="Helical" evidence="6">
    <location>
        <begin position="337"/>
        <end position="360"/>
    </location>
</feature>
<keyword evidence="2" id="KW-0813">Transport</keyword>
<dbReference type="Proteomes" id="UP000036756">
    <property type="component" value="Unassembled WGS sequence"/>
</dbReference>
<comment type="subcellular location">
    <subcellularLocation>
        <location evidence="1">Cell membrane</location>
        <topology evidence="1">Multi-pass membrane protein</topology>
    </subcellularLocation>
</comment>
<feature type="domain" description="Major facilitator superfamily (MFS) profile" evidence="7">
    <location>
        <begin position="208"/>
        <end position="398"/>
    </location>
</feature>
<evidence type="ECO:0000313" key="8">
    <source>
        <dbReference type="EMBL" id="KMT22282.1"/>
    </source>
</evidence>
<dbReference type="Pfam" id="PF07690">
    <property type="entry name" value="MFS_1"/>
    <property type="match status" value="1"/>
</dbReference>
<dbReference type="PANTHER" id="PTHR23523">
    <property type="match status" value="1"/>
</dbReference>
<dbReference type="STRING" id="1121307.CLCY_4c02550"/>
<keyword evidence="5 6" id="KW-0472">Membrane</keyword>
<feature type="transmembrane region" description="Helical" evidence="6">
    <location>
        <begin position="249"/>
        <end position="269"/>
    </location>
</feature>
<feature type="transmembrane region" description="Helical" evidence="6">
    <location>
        <begin position="95"/>
        <end position="116"/>
    </location>
</feature>
<organism evidence="8 9">
    <name type="scientific">Clostridium cylindrosporum DSM 605</name>
    <dbReference type="NCBI Taxonomy" id="1121307"/>
    <lineage>
        <taxon>Bacteria</taxon>
        <taxon>Bacillati</taxon>
        <taxon>Bacillota</taxon>
        <taxon>Clostridia</taxon>
        <taxon>Eubacteriales</taxon>
        <taxon>Clostridiaceae</taxon>
        <taxon>Clostridium</taxon>
    </lineage>
</organism>
<dbReference type="PATRIC" id="fig|1121307.3.peg.1911"/>
<dbReference type="InterPro" id="IPR011701">
    <property type="entry name" value="MFS"/>
</dbReference>
<keyword evidence="4 6" id="KW-1133">Transmembrane helix</keyword>
<evidence type="ECO:0000256" key="5">
    <source>
        <dbReference type="ARBA" id="ARBA00023136"/>
    </source>
</evidence>
<evidence type="ECO:0000313" key="9">
    <source>
        <dbReference type="Proteomes" id="UP000036756"/>
    </source>
</evidence>
<accession>A0A0J8D8S7</accession>
<dbReference type="EMBL" id="LFVU01000024">
    <property type="protein sequence ID" value="KMT22282.1"/>
    <property type="molecule type" value="Genomic_DNA"/>
</dbReference>
<evidence type="ECO:0000256" key="2">
    <source>
        <dbReference type="ARBA" id="ARBA00022448"/>
    </source>
</evidence>